<keyword evidence="2" id="KW-1133">Transmembrane helix</keyword>
<dbReference type="RefSeq" id="WP_189308711.1">
    <property type="nucleotide sequence ID" value="NZ_BMRP01000099.1"/>
</dbReference>
<keyword evidence="2" id="KW-0812">Transmembrane</keyword>
<evidence type="ECO:0000313" key="4">
    <source>
        <dbReference type="Proteomes" id="UP000654471"/>
    </source>
</evidence>
<dbReference type="EMBL" id="BMRP01000099">
    <property type="protein sequence ID" value="GGV04637.1"/>
    <property type="molecule type" value="Genomic_DNA"/>
</dbReference>
<protein>
    <submittedName>
        <fullName evidence="3">Uncharacterized protein</fullName>
    </submittedName>
</protein>
<feature type="compositionally biased region" description="Basic and acidic residues" evidence="1">
    <location>
        <begin position="23"/>
        <end position="36"/>
    </location>
</feature>
<reference evidence="4" key="1">
    <citation type="journal article" date="2019" name="Int. J. Syst. Evol. Microbiol.">
        <title>The Global Catalogue of Microorganisms (GCM) 10K type strain sequencing project: providing services to taxonomists for standard genome sequencing and annotation.</title>
        <authorList>
            <consortium name="The Broad Institute Genomics Platform"/>
            <consortium name="The Broad Institute Genome Sequencing Center for Infectious Disease"/>
            <person name="Wu L."/>
            <person name="Ma J."/>
        </authorList>
    </citation>
    <scope>NUCLEOTIDE SEQUENCE [LARGE SCALE GENOMIC DNA]</scope>
    <source>
        <strain evidence="4">JCM 3399</strain>
    </source>
</reference>
<evidence type="ECO:0000256" key="2">
    <source>
        <dbReference type="SAM" id="Phobius"/>
    </source>
</evidence>
<evidence type="ECO:0000256" key="1">
    <source>
        <dbReference type="SAM" id="MobiDB-lite"/>
    </source>
</evidence>
<proteinExistence type="predicted"/>
<feature type="transmembrane region" description="Helical" evidence="2">
    <location>
        <begin position="58"/>
        <end position="82"/>
    </location>
</feature>
<keyword evidence="2" id="KW-0472">Membrane</keyword>
<gene>
    <name evidence="3" type="ORF">GCM10010211_84710</name>
</gene>
<name>A0ABQ2VP80_9ACTN</name>
<dbReference type="Proteomes" id="UP000654471">
    <property type="component" value="Unassembled WGS sequence"/>
</dbReference>
<accession>A0ABQ2VP80</accession>
<keyword evidence="4" id="KW-1185">Reference proteome</keyword>
<comment type="caution">
    <text evidence="3">The sequence shown here is derived from an EMBL/GenBank/DDBJ whole genome shotgun (WGS) entry which is preliminary data.</text>
</comment>
<organism evidence="3 4">
    <name type="scientific">Streptomyces albospinus</name>
    <dbReference type="NCBI Taxonomy" id="285515"/>
    <lineage>
        <taxon>Bacteria</taxon>
        <taxon>Bacillati</taxon>
        <taxon>Actinomycetota</taxon>
        <taxon>Actinomycetes</taxon>
        <taxon>Kitasatosporales</taxon>
        <taxon>Streptomycetaceae</taxon>
        <taxon>Streptomyces</taxon>
    </lineage>
</organism>
<sequence length="87" mass="9386">MTARPRVRKPALPGVHGAPFGHHANDHTNDQRERPARRTSAKDQGASSMYRTAPGVGFLLPLVALLVVGGVVAAVVAGVRAWRRRRD</sequence>
<evidence type="ECO:0000313" key="3">
    <source>
        <dbReference type="EMBL" id="GGV04637.1"/>
    </source>
</evidence>
<feature type="region of interest" description="Disordered" evidence="1">
    <location>
        <begin position="1"/>
        <end position="48"/>
    </location>
</feature>